<keyword evidence="7" id="KW-1185">Reference proteome</keyword>
<gene>
    <name evidence="6" type="ORF">DPMN_085400</name>
</gene>
<dbReference type="Gene3D" id="2.60.120.40">
    <property type="match status" value="1"/>
</dbReference>
<evidence type="ECO:0000313" key="6">
    <source>
        <dbReference type="EMBL" id="KAH3697888.1"/>
    </source>
</evidence>
<proteinExistence type="predicted"/>
<reference evidence="6" key="2">
    <citation type="submission" date="2020-11" db="EMBL/GenBank/DDBJ databases">
        <authorList>
            <person name="McCartney M.A."/>
            <person name="Auch B."/>
            <person name="Kono T."/>
            <person name="Mallez S."/>
            <person name="Becker A."/>
            <person name="Gohl D.M."/>
            <person name="Silverstein K.A.T."/>
            <person name="Koren S."/>
            <person name="Bechman K.B."/>
            <person name="Herman A."/>
            <person name="Abrahante J.E."/>
            <person name="Garbe J."/>
        </authorList>
    </citation>
    <scope>NUCLEOTIDE SEQUENCE</scope>
    <source>
        <strain evidence="6">Duluth1</strain>
        <tissue evidence="6">Whole animal</tissue>
    </source>
</reference>
<keyword evidence="4" id="KW-0732">Signal</keyword>
<dbReference type="PANTHER" id="PTHR15427:SF33">
    <property type="entry name" value="COLLAGEN IV NC1 DOMAIN-CONTAINING PROTEIN"/>
    <property type="match status" value="1"/>
</dbReference>
<dbReference type="PROSITE" id="PS50871">
    <property type="entry name" value="C1Q"/>
    <property type="match status" value="1"/>
</dbReference>
<comment type="caution">
    <text evidence="6">The sequence shown here is derived from an EMBL/GenBank/DDBJ whole genome shotgun (WGS) entry which is preliminary data.</text>
</comment>
<protein>
    <recommendedName>
        <fullName evidence="5">C1q domain-containing protein</fullName>
    </recommendedName>
</protein>
<dbReference type="InterPro" id="IPR050392">
    <property type="entry name" value="Collagen/C1q_domain"/>
</dbReference>
<organism evidence="6 7">
    <name type="scientific">Dreissena polymorpha</name>
    <name type="common">Zebra mussel</name>
    <name type="synonym">Mytilus polymorpha</name>
    <dbReference type="NCBI Taxonomy" id="45954"/>
    <lineage>
        <taxon>Eukaryota</taxon>
        <taxon>Metazoa</taxon>
        <taxon>Spiralia</taxon>
        <taxon>Lophotrochozoa</taxon>
        <taxon>Mollusca</taxon>
        <taxon>Bivalvia</taxon>
        <taxon>Autobranchia</taxon>
        <taxon>Heteroconchia</taxon>
        <taxon>Euheterodonta</taxon>
        <taxon>Imparidentia</taxon>
        <taxon>Neoheterodontei</taxon>
        <taxon>Myida</taxon>
        <taxon>Dreissenoidea</taxon>
        <taxon>Dreissenidae</taxon>
        <taxon>Dreissena</taxon>
    </lineage>
</organism>
<evidence type="ECO:0000256" key="3">
    <source>
        <dbReference type="SAM" id="Coils"/>
    </source>
</evidence>
<feature type="coiled-coil region" evidence="3">
    <location>
        <begin position="48"/>
        <end position="82"/>
    </location>
</feature>
<dbReference type="InterPro" id="IPR001073">
    <property type="entry name" value="C1q_dom"/>
</dbReference>
<name>A0A9D3YCC4_DREPO</name>
<keyword evidence="2" id="KW-0964">Secreted</keyword>
<evidence type="ECO:0000256" key="1">
    <source>
        <dbReference type="ARBA" id="ARBA00004613"/>
    </source>
</evidence>
<dbReference type="SUPFAM" id="SSF49842">
    <property type="entry name" value="TNF-like"/>
    <property type="match status" value="1"/>
</dbReference>
<accession>A0A9D3YCC4</accession>
<dbReference type="Pfam" id="PF00386">
    <property type="entry name" value="C1q"/>
    <property type="match status" value="1"/>
</dbReference>
<sequence length="337" mass="38037">MWRWLVLLVLLGTTHAAEPSCPVCSKYDYEVSLLERVLSNELALKNTLEKISETHAKVEDTLKAIQVENVKLNDAMTALEVKKIEMDERLEINLNSGITNVSEAVSEKMKTNVQVFVAKTEKELKHTLDKISETHAKVEDTLKAIQGENVTLNDAMTALEVKKKEMDEMLKINVSEAVSEMKTNVQVLVAKTEKELEAMKEQIVVPLVIFHSRLHINGKHTLIANQAVVFKTVLVNEGRGYDPATGHFTASVAGVYMFAVQYCPYTASHVFVEITHEGKPLQRSYHYDKDSYPCVSMQAFAKVAMGEKVWVRIMYSSDFWHYEAEAWSSFAGLLVHL</sequence>
<dbReference type="SMART" id="SM00110">
    <property type="entry name" value="C1Q"/>
    <property type="match status" value="1"/>
</dbReference>
<evidence type="ECO:0000256" key="4">
    <source>
        <dbReference type="SAM" id="SignalP"/>
    </source>
</evidence>
<feature type="chain" id="PRO_5038866767" description="C1q domain-containing protein" evidence="4">
    <location>
        <begin position="17"/>
        <end position="337"/>
    </location>
</feature>
<dbReference type="GO" id="GO:0005581">
    <property type="term" value="C:collagen trimer"/>
    <property type="evidence" value="ECO:0007669"/>
    <property type="project" value="UniProtKB-KW"/>
</dbReference>
<comment type="subcellular location">
    <subcellularLocation>
        <location evidence="1">Secreted</location>
    </subcellularLocation>
</comment>
<feature type="signal peptide" evidence="4">
    <location>
        <begin position="1"/>
        <end position="16"/>
    </location>
</feature>
<feature type="domain" description="C1q" evidence="5">
    <location>
        <begin position="203"/>
        <end position="337"/>
    </location>
</feature>
<evidence type="ECO:0000256" key="2">
    <source>
        <dbReference type="ARBA" id="ARBA00022525"/>
    </source>
</evidence>
<dbReference type="Proteomes" id="UP000828390">
    <property type="component" value="Unassembled WGS sequence"/>
</dbReference>
<dbReference type="PANTHER" id="PTHR15427">
    <property type="entry name" value="EMILIN ELASTIN MICROFIBRIL INTERFACE-LOCATED PROTEIN ELASTIN MICROFIBRIL INTERFACER"/>
    <property type="match status" value="1"/>
</dbReference>
<dbReference type="AlphaFoldDB" id="A0A9D3YCC4"/>
<dbReference type="InterPro" id="IPR008983">
    <property type="entry name" value="Tumour_necrosis_fac-like_dom"/>
</dbReference>
<dbReference type="PRINTS" id="PR00007">
    <property type="entry name" value="COMPLEMNTC1Q"/>
</dbReference>
<reference evidence="6" key="1">
    <citation type="journal article" date="2019" name="bioRxiv">
        <title>The Genome of the Zebra Mussel, Dreissena polymorpha: A Resource for Invasive Species Research.</title>
        <authorList>
            <person name="McCartney M.A."/>
            <person name="Auch B."/>
            <person name="Kono T."/>
            <person name="Mallez S."/>
            <person name="Zhang Y."/>
            <person name="Obille A."/>
            <person name="Becker A."/>
            <person name="Abrahante J.E."/>
            <person name="Garbe J."/>
            <person name="Badalamenti J.P."/>
            <person name="Herman A."/>
            <person name="Mangelson H."/>
            <person name="Liachko I."/>
            <person name="Sullivan S."/>
            <person name="Sone E.D."/>
            <person name="Koren S."/>
            <person name="Silverstein K.A.T."/>
            <person name="Beckman K.B."/>
            <person name="Gohl D.M."/>
        </authorList>
    </citation>
    <scope>NUCLEOTIDE SEQUENCE</scope>
    <source>
        <strain evidence="6">Duluth1</strain>
        <tissue evidence="6">Whole animal</tissue>
    </source>
</reference>
<keyword evidence="3" id="KW-0175">Coiled coil</keyword>
<evidence type="ECO:0000259" key="5">
    <source>
        <dbReference type="PROSITE" id="PS50871"/>
    </source>
</evidence>
<dbReference type="EMBL" id="JAIWYP010000016">
    <property type="protein sequence ID" value="KAH3697888.1"/>
    <property type="molecule type" value="Genomic_DNA"/>
</dbReference>
<evidence type="ECO:0000313" key="7">
    <source>
        <dbReference type="Proteomes" id="UP000828390"/>
    </source>
</evidence>